<dbReference type="RefSeq" id="WP_151798510.1">
    <property type="nucleotide sequence ID" value="NZ_BKOM01000061.1"/>
</dbReference>
<comment type="caution">
    <text evidence="1">The sequence shown here is derived from an EMBL/GenBank/DDBJ whole genome shotgun (WGS) entry which is preliminary data.</text>
</comment>
<proteinExistence type="predicted"/>
<protein>
    <submittedName>
        <fullName evidence="1">Uncharacterized protein</fullName>
    </submittedName>
</protein>
<name>A0A833UVU2_ACIBZ</name>
<reference evidence="2" key="1">
    <citation type="journal article" date="2020" name="MBio">
        <title>Horizontal gene transfer to a defensive symbiont with a reduced genome amongst a multipartite beetle microbiome.</title>
        <authorList>
            <person name="Waterworth S.C."/>
            <person name="Florez L.V."/>
            <person name="Rees E.R."/>
            <person name="Hertweck C."/>
            <person name="Kaltenpoth M."/>
            <person name="Kwan J.C."/>
        </authorList>
    </citation>
    <scope>NUCLEOTIDE SEQUENCE [LARGE SCALE GENOMIC DNA]</scope>
</reference>
<dbReference type="Proteomes" id="UP000490535">
    <property type="component" value="Unassembled WGS sequence"/>
</dbReference>
<dbReference type="AlphaFoldDB" id="A0A833UVU2"/>
<accession>A0A833UVU2</accession>
<gene>
    <name evidence="1" type="ORF">GAK29_01761</name>
</gene>
<sequence length="113" mass="13336">MQYIKSQSDLQQVSDESIRASISLHIQTLEHQYDEPYQATLHGWFVICEDDNDLTESFPQLSFSLSEKLSLGEVEFVEKKHDWYEVYIMLNDNEGILIYVPTEILERHKINQI</sequence>
<evidence type="ECO:0000313" key="1">
    <source>
        <dbReference type="EMBL" id="KAF1025698.1"/>
    </source>
</evidence>
<evidence type="ECO:0000313" key="2">
    <source>
        <dbReference type="Proteomes" id="UP000490535"/>
    </source>
</evidence>
<organism evidence="1 2">
    <name type="scientific">Acinetobacter bereziniae</name>
    <name type="common">Acinetobacter genomosp. 10</name>
    <dbReference type="NCBI Taxonomy" id="106648"/>
    <lineage>
        <taxon>Bacteria</taxon>
        <taxon>Pseudomonadati</taxon>
        <taxon>Pseudomonadota</taxon>
        <taxon>Gammaproteobacteria</taxon>
        <taxon>Moraxellales</taxon>
        <taxon>Moraxellaceae</taxon>
        <taxon>Acinetobacter</taxon>
    </lineage>
</organism>
<dbReference type="EMBL" id="WNDP01000035">
    <property type="protein sequence ID" value="KAF1025698.1"/>
    <property type="molecule type" value="Genomic_DNA"/>
</dbReference>